<keyword evidence="10" id="KW-1185">Reference proteome</keyword>
<feature type="binding site" evidence="6 7">
    <location>
        <position position="18"/>
    </location>
    <ligand>
        <name>S-adenosyl-L-methionine</name>
        <dbReference type="ChEBI" id="CHEBI:59789"/>
    </ligand>
</feature>
<comment type="subcellular location">
    <subcellularLocation>
        <location evidence="6">Cytoplasm</location>
    </subcellularLocation>
</comment>
<evidence type="ECO:0000259" key="8">
    <source>
        <dbReference type="SMART" id="SM00650"/>
    </source>
</evidence>
<dbReference type="PROSITE" id="PS01131">
    <property type="entry name" value="RRNA_A_DIMETH"/>
    <property type="match status" value="1"/>
</dbReference>
<dbReference type="InterPro" id="IPR029063">
    <property type="entry name" value="SAM-dependent_MTases_sf"/>
</dbReference>
<dbReference type="InterPro" id="IPR001737">
    <property type="entry name" value="KsgA/Erm"/>
</dbReference>
<comment type="function">
    <text evidence="6">Specifically dimethylates two adjacent adenosines (A1518 and A1519) in the loop of a conserved hairpin near the 3'-end of 16S rRNA in the 30S particle. May play a critical role in biogenesis of 30S subunits.</text>
</comment>
<evidence type="ECO:0000256" key="4">
    <source>
        <dbReference type="ARBA" id="ARBA00022691"/>
    </source>
</evidence>
<dbReference type="Gene3D" id="3.40.50.150">
    <property type="entry name" value="Vaccinia Virus protein VP39"/>
    <property type="match status" value="1"/>
</dbReference>
<keyword evidence="1 6" id="KW-0698">rRNA processing</keyword>
<comment type="similarity">
    <text evidence="6">Belongs to the class I-like SAM-binding methyltransferase superfamily. rRNA adenine N(6)-methyltransferase family. RsmA subfamily.</text>
</comment>
<keyword evidence="5 6" id="KW-0694">RNA-binding</keyword>
<evidence type="ECO:0000313" key="9">
    <source>
        <dbReference type="EMBL" id="PEN05964.1"/>
    </source>
</evidence>
<evidence type="ECO:0000256" key="3">
    <source>
        <dbReference type="ARBA" id="ARBA00022679"/>
    </source>
</evidence>
<dbReference type="PANTHER" id="PTHR11727">
    <property type="entry name" value="DIMETHYLADENOSINE TRANSFERASE"/>
    <property type="match status" value="1"/>
</dbReference>
<dbReference type="Pfam" id="PF00398">
    <property type="entry name" value="RrnaAD"/>
    <property type="match status" value="1"/>
</dbReference>
<keyword evidence="2 6" id="KW-0489">Methyltransferase</keyword>
<evidence type="ECO:0000256" key="5">
    <source>
        <dbReference type="ARBA" id="ARBA00022884"/>
    </source>
</evidence>
<feature type="binding site" evidence="6 7">
    <location>
        <position position="64"/>
    </location>
    <ligand>
        <name>S-adenosyl-L-methionine</name>
        <dbReference type="ChEBI" id="CHEBI:59789"/>
    </ligand>
</feature>
<sequence>MAERAPFRPKQSLGQNFMHDPNMIRKIVGALQAPPDAHVVEIGPGTGALTGLLNERYDTFTALEIDQRAVAYLNEHLPAVDVRETDALEANWAALAEEKGGPLYVISNTPYYLTSQILFVLLDARSVVQEAVLTMQKEVAERLVAKPRTKAYGILSVLMQLYANPEYLFSVSRHVFTPQPNVTSAAVRCTYAVDDEPEVDFDWMRTLVRAAFNQRRKMLRNSLSLWTKDQDLTLPNDWGRRRAEALSPSTYIDLAAYLDEQAAPRSATE</sequence>
<dbReference type="GO" id="GO:0005737">
    <property type="term" value="C:cytoplasm"/>
    <property type="evidence" value="ECO:0007669"/>
    <property type="project" value="UniProtKB-SubCell"/>
</dbReference>
<name>A0A2H3NJR8_9BACT</name>
<dbReference type="AlphaFoldDB" id="A0A2H3NJR8"/>
<comment type="catalytic activity">
    <reaction evidence="6">
        <text>adenosine(1518)/adenosine(1519) in 16S rRNA + 4 S-adenosyl-L-methionine = N(6)-dimethyladenosine(1518)/N(6)-dimethyladenosine(1519) in 16S rRNA + 4 S-adenosyl-L-homocysteine + 4 H(+)</text>
        <dbReference type="Rhea" id="RHEA:19609"/>
        <dbReference type="Rhea" id="RHEA-COMP:10232"/>
        <dbReference type="Rhea" id="RHEA-COMP:10233"/>
        <dbReference type="ChEBI" id="CHEBI:15378"/>
        <dbReference type="ChEBI" id="CHEBI:57856"/>
        <dbReference type="ChEBI" id="CHEBI:59789"/>
        <dbReference type="ChEBI" id="CHEBI:74411"/>
        <dbReference type="ChEBI" id="CHEBI:74493"/>
        <dbReference type="EC" id="2.1.1.182"/>
    </reaction>
</comment>
<feature type="binding site" evidence="6 7">
    <location>
        <position position="16"/>
    </location>
    <ligand>
        <name>S-adenosyl-L-methionine</name>
        <dbReference type="ChEBI" id="CHEBI:59789"/>
    </ligand>
</feature>
<dbReference type="InterPro" id="IPR023165">
    <property type="entry name" value="rRNA_Ade_diMease-like_C"/>
</dbReference>
<feature type="binding site" evidence="6 7">
    <location>
        <position position="43"/>
    </location>
    <ligand>
        <name>S-adenosyl-L-methionine</name>
        <dbReference type="ChEBI" id="CHEBI:59789"/>
    </ligand>
</feature>
<accession>A0A2H3NJR8</accession>
<feature type="domain" description="Ribosomal RNA adenine methylase transferase N-terminal" evidence="8">
    <location>
        <begin position="23"/>
        <end position="193"/>
    </location>
</feature>
<evidence type="ECO:0000256" key="7">
    <source>
        <dbReference type="PROSITE-ProRule" id="PRU01026"/>
    </source>
</evidence>
<dbReference type="InterPro" id="IPR020598">
    <property type="entry name" value="rRNA_Ade_methylase_Trfase_N"/>
</dbReference>
<dbReference type="Gene3D" id="1.10.8.100">
    <property type="entry name" value="Ribosomal RNA adenine dimethylase-like, domain 2"/>
    <property type="match status" value="1"/>
</dbReference>
<dbReference type="CDD" id="cd02440">
    <property type="entry name" value="AdoMet_MTases"/>
    <property type="match status" value="1"/>
</dbReference>
<reference evidence="9 10" key="1">
    <citation type="submission" date="2017-10" db="EMBL/GenBank/DDBJ databases">
        <title>Draft genome of Longimonas halophila.</title>
        <authorList>
            <person name="Goh K.M."/>
            <person name="Shamsir M.S."/>
            <person name="Lim S.W."/>
        </authorList>
    </citation>
    <scope>NUCLEOTIDE SEQUENCE [LARGE SCALE GENOMIC DNA]</scope>
    <source>
        <strain evidence="9 10">KCTC 42399</strain>
    </source>
</reference>
<dbReference type="InterPro" id="IPR011530">
    <property type="entry name" value="rRNA_adenine_dimethylase"/>
</dbReference>
<evidence type="ECO:0000313" key="10">
    <source>
        <dbReference type="Proteomes" id="UP000221024"/>
    </source>
</evidence>
<dbReference type="RefSeq" id="WP_098062653.1">
    <property type="nucleotide sequence ID" value="NZ_PDEP01000010.1"/>
</dbReference>
<evidence type="ECO:0000256" key="6">
    <source>
        <dbReference type="HAMAP-Rule" id="MF_00607"/>
    </source>
</evidence>
<dbReference type="EMBL" id="PDEP01000010">
    <property type="protein sequence ID" value="PEN05964.1"/>
    <property type="molecule type" value="Genomic_DNA"/>
</dbReference>
<dbReference type="GO" id="GO:0052908">
    <property type="term" value="F:16S rRNA (adenine(1518)-N(6)/adenine(1519)-N(6))-dimethyltransferase activity"/>
    <property type="evidence" value="ECO:0007669"/>
    <property type="project" value="UniProtKB-EC"/>
</dbReference>
<dbReference type="NCBIfam" id="TIGR00755">
    <property type="entry name" value="ksgA"/>
    <property type="match status" value="1"/>
</dbReference>
<dbReference type="InterPro" id="IPR020596">
    <property type="entry name" value="rRNA_Ade_Mease_Trfase_CS"/>
</dbReference>
<keyword evidence="4 6" id="KW-0949">S-adenosyl-L-methionine</keyword>
<dbReference type="SUPFAM" id="SSF53335">
    <property type="entry name" value="S-adenosyl-L-methionine-dependent methyltransferases"/>
    <property type="match status" value="1"/>
</dbReference>
<feature type="binding site" evidence="6 7">
    <location>
        <position position="108"/>
    </location>
    <ligand>
        <name>S-adenosyl-L-methionine</name>
        <dbReference type="ChEBI" id="CHEBI:59789"/>
    </ligand>
</feature>
<feature type="binding site" evidence="6 7">
    <location>
        <position position="86"/>
    </location>
    <ligand>
        <name>S-adenosyl-L-methionine</name>
        <dbReference type="ChEBI" id="CHEBI:59789"/>
    </ligand>
</feature>
<evidence type="ECO:0000256" key="2">
    <source>
        <dbReference type="ARBA" id="ARBA00022603"/>
    </source>
</evidence>
<proteinExistence type="inferred from homology"/>
<protein>
    <recommendedName>
        <fullName evidence="6">Ribosomal RNA small subunit methyltransferase A</fullName>
        <ecNumber evidence="6">2.1.1.182</ecNumber>
    </recommendedName>
    <alternativeName>
        <fullName evidence="6">16S rRNA (adenine(1518)-N(6)/adenine(1519)-N(6))-dimethyltransferase</fullName>
    </alternativeName>
    <alternativeName>
        <fullName evidence="6">16S rRNA dimethyladenosine transferase</fullName>
    </alternativeName>
    <alternativeName>
        <fullName evidence="6">16S rRNA dimethylase</fullName>
    </alternativeName>
    <alternativeName>
        <fullName evidence="6">S-adenosylmethionine-6-N', N'-adenosyl(rRNA) dimethyltransferase</fullName>
    </alternativeName>
</protein>
<dbReference type="EC" id="2.1.1.182" evidence="6"/>
<gene>
    <name evidence="6 9" type="primary">rsmA</name>
    <name evidence="6" type="synonym">ksgA</name>
    <name evidence="9" type="ORF">CRI93_10800</name>
</gene>
<dbReference type="PROSITE" id="PS51689">
    <property type="entry name" value="SAM_RNA_A_N6_MT"/>
    <property type="match status" value="1"/>
</dbReference>
<dbReference type="SMART" id="SM00650">
    <property type="entry name" value="rADc"/>
    <property type="match status" value="1"/>
</dbReference>
<dbReference type="PANTHER" id="PTHR11727:SF18">
    <property type="entry name" value="RRNA ADENINE N(6)-METHYLTRANSFERASE"/>
    <property type="match status" value="1"/>
</dbReference>
<dbReference type="HAMAP" id="MF_00607">
    <property type="entry name" value="16SrRNA_methyltr_A"/>
    <property type="match status" value="1"/>
</dbReference>
<dbReference type="Proteomes" id="UP000221024">
    <property type="component" value="Unassembled WGS sequence"/>
</dbReference>
<keyword evidence="6" id="KW-0963">Cytoplasm</keyword>
<comment type="caution">
    <text evidence="9">The sequence shown here is derived from an EMBL/GenBank/DDBJ whole genome shotgun (WGS) entry which is preliminary data.</text>
</comment>
<dbReference type="GO" id="GO:0003723">
    <property type="term" value="F:RNA binding"/>
    <property type="evidence" value="ECO:0007669"/>
    <property type="project" value="UniProtKB-UniRule"/>
</dbReference>
<dbReference type="OrthoDB" id="9814755at2"/>
<evidence type="ECO:0000256" key="1">
    <source>
        <dbReference type="ARBA" id="ARBA00022552"/>
    </source>
</evidence>
<keyword evidence="3 6" id="KW-0808">Transferase</keyword>
<organism evidence="9 10">
    <name type="scientific">Longimonas halophila</name>
    <dbReference type="NCBI Taxonomy" id="1469170"/>
    <lineage>
        <taxon>Bacteria</taxon>
        <taxon>Pseudomonadati</taxon>
        <taxon>Rhodothermota</taxon>
        <taxon>Rhodothermia</taxon>
        <taxon>Rhodothermales</taxon>
        <taxon>Salisaetaceae</taxon>
        <taxon>Longimonas</taxon>
    </lineage>
</organism>